<feature type="region of interest" description="Disordered" evidence="1">
    <location>
        <begin position="191"/>
        <end position="234"/>
    </location>
</feature>
<dbReference type="SUPFAM" id="SSF55394">
    <property type="entry name" value="Bactericidal permeability-increasing protein, BPI"/>
    <property type="match status" value="1"/>
</dbReference>
<feature type="compositionally biased region" description="Polar residues" evidence="1">
    <location>
        <begin position="199"/>
        <end position="209"/>
    </location>
</feature>
<dbReference type="PANTHER" id="PTHR10504">
    <property type="entry name" value="BACTERICIDAL PERMEABILITY-INCREASING BPI PROTEIN-RELATED"/>
    <property type="match status" value="1"/>
</dbReference>
<dbReference type="AlphaFoldDB" id="A0A0C2FWE8"/>
<dbReference type="OrthoDB" id="10255543at2759"/>
<evidence type="ECO:0000256" key="1">
    <source>
        <dbReference type="SAM" id="MobiDB-lite"/>
    </source>
</evidence>
<dbReference type="EMBL" id="KN742606">
    <property type="protein sequence ID" value="KIH52870.1"/>
    <property type="molecule type" value="Genomic_DNA"/>
</dbReference>
<proteinExistence type="predicted"/>
<protein>
    <recommendedName>
        <fullName evidence="4">Lipid-binding serum glycoprotein N-terminal domain-containing protein</fullName>
    </recommendedName>
</protein>
<evidence type="ECO:0000313" key="2">
    <source>
        <dbReference type="EMBL" id="KIH52870.1"/>
    </source>
</evidence>
<dbReference type="GO" id="GO:0008289">
    <property type="term" value="F:lipid binding"/>
    <property type="evidence" value="ECO:0007669"/>
    <property type="project" value="InterPro"/>
</dbReference>
<accession>A0A0C2FWE8</accession>
<dbReference type="InterPro" id="IPR032942">
    <property type="entry name" value="BPI/LBP/Plunc"/>
</dbReference>
<name>A0A0C2FWE8_9BILA</name>
<keyword evidence="3" id="KW-1185">Reference proteome</keyword>
<sequence>FETELHRRNPGVKIRLTKKGINHVKTVGVRLLNEQISQLSGYSTQFVISQPGIEGFVNLNNVRVLQYNPPQVSVVNFLPPRYVVFGLENMDISLTGAFYGNGGPFQVEGFVDGSIVGMTVALTAEFASTDDGLMRVQVPNCSTIISRSHFNINPQGPMGPVVKTLECELIILWPNQRRHSASDTGNVLQEAQASDRGQLATTVQETSQGRLRGAFPGFRPDRQSSYQEALDKAV</sequence>
<gene>
    <name evidence="2" type="ORF">ANCDUO_17019</name>
</gene>
<evidence type="ECO:0008006" key="4">
    <source>
        <dbReference type="Google" id="ProtNLM"/>
    </source>
</evidence>
<reference evidence="2 3" key="1">
    <citation type="submission" date="2013-12" db="EMBL/GenBank/DDBJ databases">
        <title>Draft genome of the parsitic nematode Ancylostoma duodenale.</title>
        <authorList>
            <person name="Mitreva M."/>
        </authorList>
    </citation>
    <scope>NUCLEOTIDE SEQUENCE [LARGE SCALE GENOMIC DNA]</scope>
    <source>
        <strain evidence="2 3">Zhejiang</strain>
    </source>
</reference>
<feature type="non-terminal residue" evidence="2">
    <location>
        <position position="1"/>
    </location>
</feature>
<dbReference type="Gene3D" id="3.15.10.10">
    <property type="entry name" value="Bactericidal permeability-increasing protein, domain 1"/>
    <property type="match status" value="1"/>
</dbReference>
<evidence type="ECO:0000313" key="3">
    <source>
        <dbReference type="Proteomes" id="UP000054047"/>
    </source>
</evidence>
<dbReference type="GO" id="GO:0005615">
    <property type="term" value="C:extracellular space"/>
    <property type="evidence" value="ECO:0007669"/>
    <property type="project" value="TreeGrafter"/>
</dbReference>
<dbReference type="Proteomes" id="UP000054047">
    <property type="component" value="Unassembled WGS sequence"/>
</dbReference>
<organism evidence="2 3">
    <name type="scientific">Ancylostoma duodenale</name>
    <dbReference type="NCBI Taxonomy" id="51022"/>
    <lineage>
        <taxon>Eukaryota</taxon>
        <taxon>Metazoa</taxon>
        <taxon>Ecdysozoa</taxon>
        <taxon>Nematoda</taxon>
        <taxon>Chromadorea</taxon>
        <taxon>Rhabditida</taxon>
        <taxon>Rhabditina</taxon>
        <taxon>Rhabditomorpha</taxon>
        <taxon>Strongyloidea</taxon>
        <taxon>Ancylostomatidae</taxon>
        <taxon>Ancylostomatinae</taxon>
        <taxon>Ancylostoma</taxon>
    </lineage>
</organism>
<dbReference type="InterPro" id="IPR017943">
    <property type="entry name" value="Bactericidal_perm-incr_a/b_dom"/>
</dbReference>
<dbReference type="PANTHER" id="PTHR10504:SF131">
    <property type="entry name" value="BPI2 DOMAIN-CONTAINING PROTEIN"/>
    <property type="match status" value="1"/>
</dbReference>